<dbReference type="PANTHER" id="PTHR21599">
    <property type="entry name" value="GLYCERATE KINASE"/>
    <property type="match status" value="1"/>
</dbReference>
<evidence type="ECO:0000313" key="6">
    <source>
        <dbReference type="Proteomes" id="UP001597542"/>
    </source>
</evidence>
<dbReference type="NCBIfam" id="TIGR00045">
    <property type="entry name" value="glycerate kinase"/>
    <property type="match status" value="1"/>
</dbReference>
<dbReference type="SUPFAM" id="SSF110738">
    <property type="entry name" value="Glycerate kinase I"/>
    <property type="match status" value="1"/>
</dbReference>
<evidence type="ECO:0000256" key="3">
    <source>
        <dbReference type="ARBA" id="ARBA00022777"/>
    </source>
</evidence>
<dbReference type="Gene3D" id="3.90.1510.10">
    <property type="entry name" value="Glycerate kinase, domain 2"/>
    <property type="match status" value="1"/>
</dbReference>
<dbReference type="GO" id="GO:0016301">
    <property type="term" value="F:kinase activity"/>
    <property type="evidence" value="ECO:0007669"/>
    <property type="project" value="UniProtKB-KW"/>
</dbReference>
<keyword evidence="3 4" id="KW-0418">Kinase</keyword>
<proteinExistence type="inferred from homology"/>
<dbReference type="RefSeq" id="WP_344272556.1">
    <property type="nucleotide sequence ID" value="NZ_BAAAHV010000011.1"/>
</dbReference>
<reference evidence="6" key="1">
    <citation type="journal article" date="2019" name="Int. J. Syst. Evol. Microbiol.">
        <title>The Global Catalogue of Microorganisms (GCM) 10K type strain sequencing project: providing services to taxonomists for standard genome sequencing and annotation.</title>
        <authorList>
            <consortium name="The Broad Institute Genomics Platform"/>
            <consortium name="The Broad Institute Genome Sequencing Center for Infectious Disease"/>
            <person name="Wu L."/>
            <person name="Ma J."/>
        </authorList>
    </citation>
    <scope>NUCLEOTIDE SEQUENCE [LARGE SCALE GENOMIC DNA]</scope>
    <source>
        <strain evidence="6">CGMCC 4.7638</strain>
    </source>
</reference>
<evidence type="ECO:0000256" key="2">
    <source>
        <dbReference type="ARBA" id="ARBA00022679"/>
    </source>
</evidence>
<name>A0ABW5I017_9PSEU</name>
<keyword evidence="2 4" id="KW-0808">Transferase</keyword>
<organism evidence="5 6">
    <name type="scientific">Amycolatopsis albidoflavus</name>
    <dbReference type="NCBI Taxonomy" id="102226"/>
    <lineage>
        <taxon>Bacteria</taxon>
        <taxon>Bacillati</taxon>
        <taxon>Actinomycetota</taxon>
        <taxon>Actinomycetes</taxon>
        <taxon>Pseudonocardiales</taxon>
        <taxon>Pseudonocardiaceae</taxon>
        <taxon>Amycolatopsis</taxon>
    </lineage>
</organism>
<comment type="similarity">
    <text evidence="1 4">Belongs to the glycerate kinase type-1 family.</text>
</comment>
<dbReference type="EMBL" id="JBHUKQ010000010">
    <property type="protein sequence ID" value="MFD2481885.1"/>
    <property type="molecule type" value="Genomic_DNA"/>
</dbReference>
<accession>A0ABW5I017</accession>
<protein>
    <submittedName>
        <fullName evidence="5">Glycerate kinase</fullName>
    </submittedName>
</protein>
<dbReference type="InterPro" id="IPR004381">
    <property type="entry name" value="Glycerate_kinase"/>
</dbReference>
<dbReference type="Proteomes" id="UP001597542">
    <property type="component" value="Unassembled WGS sequence"/>
</dbReference>
<evidence type="ECO:0000256" key="1">
    <source>
        <dbReference type="ARBA" id="ARBA00006284"/>
    </source>
</evidence>
<dbReference type="InterPro" id="IPR018197">
    <property type="entry name" value="Glycerate_kinase_RE-like"/>
</dbReference>
<dbReference type="PIRSF" id="PIRSF006078">
    <property type="entry name" value="GlxK"/>
    <property type="match status" value="1"/>
</dbReference>
<dbReference type="PANTHER" id="PTHR21599:SF0">
    <property type="entry name" value="GLYCERATE KINASE"/>
    <property type="match status" value="1"/>
</dbReference>
<comment type="caution">
    <text evidence="5">The sequence shown here is derived from an EMBL/GenBank/DDBJ whole genome shotgun (WGS) entry which is preliminary data.</text>
</comment>
<dbReference type="InterPro" id="IPR036129">
    <property type="entry name" value="Glycerate_kinase_sf"/>
</dbReference>
<evidence type="ECO:0000313" key="5">
    <source>
        <dbReference type="EMBL" id="MFD2481885.1"/>
    </source>
</evidence>
<dbReference type="InterPro" id="IPR018193">
    <property type="entry name" value="Glyc_kinase_flavodox-like_fold"/>
</dbReference>
<sequence>MKVLLAPDKFKGSLSAAEVAAHLADGLADRGIDSHPLTLADGGDGSVAAALSSGFRPVPITVSGATGQLRRSVLAFDGTTAVVEVASTCGLQTLPDGPAPLSASSRGFGEALGRAIELGPRRVVLALGGSASTDGGAGMLAALGAVFTDRHGRRMETLNGRTLPAVAAIDLPRLDVEIVIATDVRNPLLGPSGAAAVYGPQKGAAPADIAYLNAGLDHFVQLADARSLADTPGAGAAGGIGFAALLLGGKIVSGADFFLDLLDFPTALRSCDLVVTGEGRIDSQTAEGKLAAAVARRSDGVPVIAVVGHSVLAREDAAALGLSAVHALTNYSTDPAADPRLSGELLRRIARTIELPGRENR</sequence>
<dbReference type="Pfam" id="PF02595">
    <property type="entry name" value="Gly_kinase"/>
    <property type="match status" value="1"/>
</dbReference>
<evidence type="ECO:0000256" key="4">
    <source>
        <dbReference type="PIRNR" id="PIRNR006078"/>
    </source>
</evidence>
<gene>
    <name evidence="5" type="ORF">ACFSUT_16485</name>
</gene>
<dbReference type="Gene3D" id="3.40.50.10350">
    <property type="entry name" value="Glycerate kinase, domain 1"/>
    <property type="match status" value="1"/>
</dbReference>
<keyword evidence="6" id="KW-1185">Reference proteome</keyword>